<dbReference type="InterPro" id="IPR038765">
    <property type="entry name" value="Papain-like_cys_pep_sf"/>
</dbReference>
<dbReference type="SUPFAM" id="SSF54001">
    <property type="entry name" value="Cysteine proteinases"/>
    <property type="match status" value="1"/>
</dbReference>
<evidence type="ECO:0000313" key="2">
    <source>
        <dbReference type="EMBL" id="PWR72869.1"/>
    </source>
</evidence>
<reference evidence="2 3" key="1">
    <citation type="submission" date="2018-05" db="EMBL/GenBank/DDBJ databases">
        <title>Draft genome of Methanospirillum lacunae Ki8-1.</title>
        <authorList>
            <person name="Dueholm M.S."/>
            <person name="Nielsen P.H."/>
            <person name="Bakmann L.F."/>
            <person name="Otzen D.E."/>
        </authorList>
    </citation>
    <scope>NUCLEOTIDE SEQUENCE [LARGE SCALE GENOMIC DNA]</scope>
    <source>
        <strain evidence="2 3">Ki8-1</strain>
    </source>
</reference>
<gene>
    <name evidence="2" type="ORF">DK846_07940</name>
</gene>
<sequence>MLEIHIQSIPTKEQIKFAIYINGPIFVGLGVWSSFDVYIGGIYSSSYTGNVNHAVELVGVGQIMGIHPGYVKTHEEPAEVKKGSLEYTRNLIISDMGLHK</sequence>
<dbReference type="Pfam" id="PF00112">
    <property type="entry name" value="Peptidase_C1"/>
    <property type="match status" value="1"/>
</dbReference>
<accession>A0A2V2MZH2</accession>
<organism evidence="2 3">
    <name type="scientific">Methanospirillum lacunae</name>
    <dbReference type="NCBI Taxonomy" id="668570"/>
    <lineage>
        <taxon>Archaea</taxon>
        <taxon>Methanobacteriati</taxon>
        <taxon>Methanobacteriota</taxon>
        <taxon>Stenosarchaea group</taxon>
        <taxon>Methanomicrobia</taxon>
        <taxon>Methanomicrobiales</taxon>
        <taxon>Methanospirillaceae</taxon>
        <taxon>Methanospirillum</taxon>
    </lineage>
</organism>
<dbReference type="InterPro" id="IPR000668">
    <property type="entry name" value="Peptidase_C1A_C"/>
</dbReference>
<feature type="domain" description="Peptidase C1A papain C-terminal" evidence="1">
    <location>
        <begin position="11"/>
        <end position="63"/>
    </location>
</feature>
<dbReference type="PROSITE" id="PS00639">
    <property type="entry name" value="THIOL_PROTEASE_HIS"/>
    <property type="match status" value="1"/>
</dbReference>
<dbReference type="Gene3D" id="3.90.70.10">
    <property type="entry name" value="Cysteine proteinases"/>
    <property type="match status" value="1"/>
</dbReference>
<name>A0A2V2MZH2_9EURY</name>
<dbReference type="AlphaFoldDB" id="A0A2V2MZH2"/>
<protein>
    <recommendedName>
        <fullName evidence="1">Peptidase C1A papain C-terminal domain-containing protein</fullName>
    </recommendedName>
</protein>
<dbReference type="GO" id="GO:0006508">
    <property type="term" value="P:proteolysis"/>
    <property type="evidence" value="ECO:0007669"/>
    <property type="project" value="InterPro"/>
</dbReference>
<proteinExistence type="predicted"/>
<comment type="caution">
    <text evidence="2">The sequence shown here is derived from an EMBL/GenBank/DDBJ whole genome shotgun (WGS) entry which is preliminary data.</text>
</comment>
<dbReference type="Proteomes" id="UP000245657">
    <property type="component" value="Unassembled WGS sequence"/>
</dbReference>
<evidence type="ECO:0000313" key="3">
    <source>
        <dbReference type="Proteomes" id="UP000245657"/>
    </source>
</evidence>
<dbReference type="GO" id="GO:0008234">
    <property type="term" value="F:cysteine-type peptidase activity"/>
    <property type="evidence" value="ECO:0007669"/>
    <property type="project" value="InterPro"/>
</dbReference>
<evidence type="ECO:0000259" key="1">
    <source>
        <dbReference type="Pfam" id="PF00112"/>
    </source>
</evidence>
<dbReference type="RefSeq" id="WP_109968381.1">
    <property type="nucleotide sequence ID" value="NZ_CP176093.1"/>
</dbReference>
<dbReference type="InterPro" id="IPR025660">
    <property type="entry name" value="Pept_his_AS"/>
</dbReference>
<dbReference type="EMBL" id="QGMY01000006">
    <property type="protein sequence ID" value="PWR72869.1"/>
    <property type="molecule type" value="Genomic_DNA"/>
</dbReference>
<keyword evidence="3" id="KW-1185">Reference proteome</keyword>
<dbReference type="GeneID" id="97548421"/>